<evidence type="ECO:0000313" key="2">
    <source>
        <dbReference type="Proteomes" id="UP000000600"/>
    </source>
</evidence>
<dbReference type="Proteomes" id="UP000000600">
    <property type="component" value="Unassembled WGS sequence"/>
</dbReference>
<keyword evidence="2" id="KW-1185">Reference proteome</keyword>
<proteinExistence type="predicted"/>
<accession>A0DMU1</accession>
<dbReference type="RefSeq" id="XP_001451755.1">
    <property type="nucleotide sequence ID" value="XM_001451718.2"/>
</dbReference>
<gene>
    <name evidence="1" type="ORF">GSPATT00018562001</name>
</gene>
<dbReference type="GeneID" id="5037540"/>
<dbReference type="HOGENOM" id="CLU_1744067_0_0_1"/>
<evidence type="ECO:0000313" key="1">
    <source>
        <dbReference type="EMBL" id="CAK84358.1"/>
    </source>
</evidence>
<dbReference type="KEGG" id="ptm:GSPATT00018562001"/>
<dbReference type="EMBL" id="CT868507">
    <property type="protein sequence ID" value="CAK84358.1"/>
    <property type="molecule type" value="Genomic_DNA"/>
</dbReference>
<dbReference type="InParanoid" id="A0DMU1"/>
<sequence length="150" mass="18260">MITSRYVQHLTISSGFKYQEIMEQFTIYNILIPIFTSNLDRLGQQQIIIDYFIQSKIRVLTNYNQVLIIIQYFLYNKQFIHHHSCLITYNHRVDSIFKSQHMIIMNTTINLFGFMDQFRQYKLTCFKNGFIIRIQYQIYLIKKIFLMVVF</sequence>
<evidence type="ECO:0008006" key="3">
    <source>
        <dbReference type="Google" id="ProtNLM"/>
    </source>
</evidence>
<name>A0DMU1_PARTE</name>
<protein>
    <recommendedName>
        <fullName evidence="3">Transmembrane protein</fullName>
    </recommendedName>
</protein>
<reference evidence="1 2" key="1">
    <citation type="journal article" date="2006" name="Nature">
        <title>Global trends of whole-genome duplications revealed by the ciliate Paramecium tetraurelia.</title>
        <authorList>
            <consortium name="Genoscope"/>
            <person name="Aury J.-M."/>
            <person name="Jaillon O."/>
            <person name="Duret L."/>
            <person name="Noel B."/>
            <person name="Jubin C."/>
            <person name="Porcel B.M."/>
            <person name="Segurens B."/>
            <person name="Daubin V."/>
            <person name="Anthouard V."/>
            <person name="Aiach N."/>
            <person name="Arnaiz O."/>
            <person name="Billaut A."/>
            <person name="Beisson J."/>
            <person name="Blanc I."/>
            <person name="Bouhouche K."/>
            <person name="Camara F."/>
            <person name="Duharcourt S."/>
            <person name="Guigo R."/>
            <person name="Gogendeau D."/>
            <person name="Katinka M."/>
            <person name="Keller A.-M."/>
            <person name="Kissmehl R."/>
            <person name="Klotz C."/>
            <person name="Koll F."/>
            <person name="Le Moue A."/>
            <person name="Lepere C."/>
            <person name="Malinsky S."/>
            <person name="Nowacki M."/>
            <person name="Nowak J.K."/>
            <person name="Plattner H."/>
            <person name="Poulain J."/>
            <person name="Ruiz F."/>
            <person name="Serrano V."/>
            <person name="Zagulski M."/>
            <person name="Dessen P."/>
            <person name="Betermier M."/>
            <person name="Weissenbach J."/>
            <person name="Scarpelli C."/>
            <person name="Schachter V."/>
            <person name="Sperling L."/>
            <person name="Meyer E."/>
            <person name="Cohen J."/>
            <person name="Wincker P."/>
        </authorList>
    </citation>
    <scope>NUCLEOTIDE SEQUENCE [LARGE SCALE GENOMIC DNA]</scope>
    <source>
        <strain evidence="1 2">Stock d4-2</strain>
    </source>
</reference>
<organism evidence="1 2">
    <name type="scientific">Paramecium tetraurelia</name>
    <dbReference type="NCBI Taxonomy" id="5888"/>
    <lineage>
        <taxon>Eukaryota</taxon>
        <taxon>Sar</taxon>
        <taxon>Alveolata</taxon>
        <taxon>Ciliophora</taxon>
        <taxon>Intramacronucleata</taxon>
        <taxon>Oligohymenophorea</taxon>
        <taxon>Peniculida</taxon>
        <taxon>Parameciidae</taxon>
        <taxon>Paramecium</taxon>
    </lineage>
</organism>
<dbReference type="AlphaFoldDB" id="A0DMU1"/>